<proteinExistence type="predicted"/>
<keyword evidence="1" id="KW-0812">Transmembrane</keyword>
<dbReference type="Proteomes" id="UP001589587">
    <property type="component" value="Unassembled WGS sequence"/>
</dbReference>
<evidence type="ECO:0000256" key="1">
    <source>
        <dbReference type="SAM" id="Phobius"/>
    </source>
</evidence>
<evidence type="ECO:0000313" key="2">
    <source>
        <dbReference type="EMBL" id="MFB9783861.1"/>
    </source>
</evidence>
<comment type="caution">
    <text evidence="2">The sequence shown here is derived from an EMBL/GenBank/DDBJ whole genome shotgun (WGS) entry which is preliminary data.</text>
</comment>
<feature type="transmembrane region" description="Helical" evidence="1">
    <location>
        <begin position="97"/>
        <end position="116"/>
    </location>
</feature>
<accession>A0ABV5XN69</accession>
<sequence length="189" mass="20096">MSAASLVWVCPECEMQQAVTEGQIVEALGAMELPIPGKGSVVRNGPWRLNLGVPAPSVFGRPRKNLDAFGLSVGVVTAVVLALIVFSIGKLAVVDRALIAAGWGLSLVIGVLGYYATARPVVHGRWILTSIDRVFPGMWVALNPHVLNVGAVEQVTGSTTTDQMTITYRDGTTLTRPNDSTIGVFMPDR</sequence>
<dbReference type="RefSeq" id="WP_378376403.1">
    <property type="nucleotide sequence ID" value="NZ_JBHMAS010000080.1"/>
</dbReference>
<evidence type="ECO:0000313" key="3">
    <source>
        <dbReference type="Proteomes" id="UP001589587"/>
    </source>
</evidence>
<organism evidence="2 3">
    <name type="scientific">Rhodococcus baikonurensis</name>
    <dbReference type="NCBI Taxonomy" id="172041"/>
    <lineage>
        <taxon>Bacteria</taxon>
        <taxon>Bacillati</taxon>
        <taxon>Actinomycetota</taxon>
        <taxon>Actinomycetes</taxon>
        <taxon>Mycobacteriales</taxon>
        <taxon>Nocardiaceae</taxon>
        <taxon>Rhodococcus</taxon>
        <taxon>Rhodococcus erythropolis group</taxon>
    </lineage>
</organism>
<name>A0ABV5XN69_9NOCA</name>
<keyword evidence="1" id="KW-0472">Membrane</keyword>
<gene>
    <name evidence="2" type="ORF">ACFFQ6_29610</name>
</gene>
<keyword evidence="3" id="KW-1185">Reference proteome</keyword>
<keyword evidence="1" id="KW-1133">Transmembrane helix</keyword>
<reference evidence="2 3" key="1">
    <citation type="submission" date="2024-09" db="EMBL/GenBank/DDBJ databases">
        <authorList>
            <person name="Sun Q."/>
            <person name="Mori K."/>
        </authorList>
    </citation>
    <scope>NUCLEOTIDE SEQUENCE [LARGE SCALE GENOMIC DNA]</scope>
    <source>
        <strain evidence="2 3">JCM 11411</strain>
    </source>
</reference>
<protein>
    <submittedName>
        <fullName evidence="2">Uncharacterized protein</fullName>
    </submittedName>
</protein>
<feature type="transmembrane region" description="Helical" evidence="1">
    <location>
        <begin position="68"/>
        <end position="91"/>
    </location>
</feature>
<dbReference type="EMBL" id="JBHMAS010000080">
    <property type="protein sequence ID" value="MFB9783861.1"/>
    <property type="molecule type" value="Genomic_DNA"/>
</dbReference>